<dbReference type="Gene3D" id="1.10.10.160">
    <property type="match status" value="1"/>
</dbReference>
<evidence type="ECO:0000256" key="5">
    <source>
        <dbReference type="ARBA" id="ARBA00022806"/>
    </source>
</evidence>
<reference evidence="12" key="1">
    <citation type="submission" date="2022-07" db="EMBL/GenBank/DDBJ databases">
        <title>Tahibacter sp., a new gammaproteobacterium isolated from the silt sample collected at pig farm.</title>
        <authorList>
            <person name="Chen H."/>
        </authorList>
    </citation>
    <scope>NUCLEOTIDE SEQUENCE</scope>
    <source>
        <strain evidence="12">P2K</strain>
    </source>
</reference>
<organism evidence="12 13">
    <name type="scientific">Tahibacter harae</name>
    <dbReference type="NCBI Taxonomy" id="2963937"/>
    <lineage>
        <taxon>Bacteria</taxon>
        <taxon>Pseudomonadati</taxon>
        <taxon>Pseudomonadota</taxon>
        <taxon>Gammaproteobacteria</taxon>
        <taxon>Lysobacterales</taxon>
        <taxon>Rhodanobacteraceae</taxon>
        <taxon>Tahibacter</taxon>
    </lineage>
</organism>
<dbReference type="Proteomes" id="UP001165498">
    <property type="component" value="Unassembled WGS sequence"/>
</dbReference>
<dbReference type="RefSeq" id="WP_255913069.1">
    <property type="nucleotide sequence ID" value="NZ_JANFQO010000004.1"/>
</dbReference>
<dbReference type="Pfam" id="PF04257">
    <property type="entry name" value="Exonuc_V_gamma"/>
    <property type="match status" value="1"/>
</dbReference>
<dbReference type="Gene3D" id="3.40.50.10930">
    <property type="match status" value="1"/>
</dbReference>
<dbReference type="PANTHER" id="PTHR30591:SF1">
    <property type="entry name" value="RECBCD ENZYME SUBUNIT RECC"/>
    <property type="match status" value="1"/>
</dbReference>
<accession>A0ABT1QPU8</accession>
<keyword evidence="7 10" id="KW-0067">ATP-binding</keyword>
<dbReference type="PANTHER" id="PTHR30591">
    <property type="entry name" value="RECBCD ENZYME SUBUNIT RECC"/>
    <property type="match status" value="1"/>
</dbReference>
<keyword evidence="3 10" id="KW-0227">DNA damage</keyword>
<evidence type="ECO:0000256" key="8">
    <source>
        <dbReference type="ARBA" id="ARBA00023125"/>
    </source>
</evidence>
<dbReference type="GO" id="GO:0008854">
    <property type="term" value="F:exodeoxyribonuclease V activity"/>
    <property type="evidence" value="ECO:0007669"/>
    <property type="project" value="UniProtKB-EC"/>
</dbReference>
<dbReference type="InterPro" id="IPR006697">
    <property type="entry name" value="RecC"/>
</dbReference>
<evidence type="ECO:0000256" key="4">
    <source>
        <dbReference type="ARBA" id="ARBA00022801"/>
    </source>
</evidence>
<protein>
    <recommendedName>
        <fullName evidence="10">RecBCD enzyme subunit RecC</fullName>
    </recommendedName>
    <alternativeName>
        <fullName evidence="10">Exonuclease V subunit RecC</fullName>
        <shortName evidence="10">ExoV subunit RecC</shortName>
    </alternativeName>
    <alternativeName>
        <fullName evidence="10">Helicase/nuclease RecBCD subunit RecC</fullName>
    </alternativeName>
</protein>
<gene>
    <name evidence="10 12" type="primary">recC</name>
    <name evidence="12" type="ORF">NM961_06330</name>
</gene>
<evidence type="ECO:0000256" key="9">
    <source>
        <dbReference type="ARBA" id="ARBA00023204"/>
    </source>
</evidence>
<keyword evidence="5 10" id="KW-0347">Helicase</keyword>
<comment type="miscellaneous">
    <text evidence="10">In the RecBCD complex, RecB has a slow 3'-5' helicase, an exonuclease activity and loads RecA onto ssDNA, RecD has a fast 5'-3' helicase activity, while RecC stimulates the ATPase and processivity of the RecB helicase and contributes to recognition of the Chi site.</text>
</comment>
<keyword evidence="13" id="KW-1185">Reference proteome</keyword>
<dbReference type="PIRSF" id="PIRSF000980">
    <property type="entry name" value="RecC"/>
    <property type="match status" value="1"/>
</dbReference>
<evidence type="ECO:0000256" key="10">
    <source>
        <dbReference type="HAMAP-Rule" id="MF_01486"/>
    </source>
</evidence>
<keyword evidence="6 10" id="KW-0269">Exonuclease</keyword>
<sequence>MQQGIIVYRASRLEALLPPLLSLMDAAPPAHPLQPASVIAAHPGIRQWLSRALARRRGAGGIAANIEISLPSTWLDELALRLLGESFVALRPYRREALRWRIHELLPQVDDAQVRQYLRGVDAPRRRFQLADRVASIYTRYLVYRPDWLQAWGAGRDQFPAPTFLAPLWRRLRGDIGLPHRGERLTALMQQLDKVEDDASPQEPLHVFGISHLAPTEFAVLRGVARRRLVVLYVPDPCREYWAGLVPERQRLRELAALDAFSSASEQQFLGIHHPLLASWGRLGQHFVLALAGADDIAVDIRHSEDEAGADLSAAPRLQRLQESIRQLDPGLVRPLRDVAAGELADRSLRVHACHTRLRELEVLRDALLREREERPDLKPSDIVVMAPDIQAYVPLLPAVFGEPGRNQGPLPYHLADVPVVHGHPLLLAFASLLDLPQTRLSAAQVLDLLAVPQIALALGLDAAGVRLLGNWIERSRVAWALDADFRARLGVPPIAEHSFAWGMDRLLAGYVLGQEGEGEAQALTLPDGTVLVPVEGVQGVQAEVLGALDRLLQQLAQLCRDAGQVRSLGAWARRCEALIDALFRIDYDDAAAAAALGDLRKLARGLAGEAEDAQVDPDVDFSVVREVLRERLLALSERQRFLAGGITVCGMVPQRAIPFRVVAVLGLNDGEFPRASSDAGLDLMASQRRLGDRDVRNDDRYLFLETVMAARDALHLSYIGEGVRDGKPRNPAAPLAELLALLDQAHGLGADAPHDAPRPWLLHHPLQPFDRRYFDGSDPRLWSYRADLIALLREDGAAPAPFLDLAAPAADSGPQTVLLANVLSYFRRPAEQVLRQLGLRLDGLESGRLADSEPLDPQFARMDRVAQRLFFDTAAGGSLVLPAQPPDWLRHGGLWPPVRAGELAWQSQREQVGALLSEAAESELFDAGAPQRLAQMIALEFDGLRIQGELVHAYRSGAVDWIFDLPQRKEAELDFGLRCGLFLQWALLQAAGWDDPRPLRVLLPGSGERRPWQDSLDAWNLAALLAHRNGDHARRAALRQDLQRRIGGLLRVYLRAQQRPLWYFPRTSWVAAAADASEAKILQSWLGGSFQSGERDQMPGYARLLSAGSELALGTPAYAELLQVARELYSLIHFGVEPGHD</sequence>
<dbReference type="InterPro" id="IPR027417">
    <property type="entry name" value="P-loop_NTPase"/>
</dbReference>
<dbReference type="EMBL" id="JANFQO010000004">
    <property type="protein sequence ID" value="MCQ4164325.1"/>
    <property type="molecule type" value="Genomic_DNA"/>
</dbReference>
<evidence type="ECO:0000313" key="12">
    <source>
        <dbReference type="EMBL" id="MCQ4164325.1"/>
    </source>
</evidence>
<keyword evidence="9 10" id="KW-0234">DNA repair</keyword>
<dbReference type="Pfam" id="PF17946">
    <property type="entry name" value="RecC_C"/>
    <property type="match status" value="1"/>
</dbReference>
<evidence type="ECO:0000256" key="2">
    <source>
        <dbReference type="ARBA" id="ARBA00022741"/>
    </source>
</evidence>
<dbReference type="Gene3D" id="3.40.50.300">
    <property type="entry name" value="P-loop containing nucleotide triphosphate hydrolases"/>
    <property type="match status" value="2"/>
</dbReference>
<dbReference type="InterPro" id="IPR011335">
    <property type="entry name" value="Restrct_endonuc-II-like"/>
</dbReference>
<evidence type="ECO:0000256" key="6">
    <source>
        <dbReference type="ARBA" id="ARBA00022839"/>
    </source>
</evidence>
<evidence type="ECO:0000256" key="3">
    <source>
        <dbReference type="ARBA" id="ARBA00022763"/>
    </source>
</evidence>
<dbReference type="SUPFAM" id="SSF52540">
    <property type="entry name" value="P-loop containing nucleoside triphosphate hydrolases"/>
    <property type="match status" value="2"/>
</dbReference>
<dbReference type="InterPro" id="IPR041500">
    <property type="entry name" value="RecC_C"/>
</dbReference>
<comment type="subunit">
    <text evidence="10">Heterotrimer of RecB, RecC and RecD. All subunits contribute to DNA-binding.</text>
</comment>
<evidence type="ECO:0000313" key="13">
    <source>
        <dbReference type="Proteomes" id="UP001165498"/>
    </source>
</evidence>
<name>A0ABT1QPU8_9GAMM</name>
<evidence type="ECO:0000256" key="7">
    <source>
        <dbReference type="ARBA" id="ARBA00022840"/>
    </source>
</evidence>
<dbReference type="NCBIfam" id="TIGR01450">
    <property type="entry name" value="recC"/>
    <property type="match status" value="1"/>
</dbReference>
<comment type="caution">
    <text evidence="12">The sequence shown here is derived from an EMBL/GenBank/DDBJ whole genome shotgun (WGS) entry which is preliminary data.</text>
</comment>
<keyword evidence="1 10" id="KW-0540">Nuclease</keyword>
<dbReference type="InterPro" id="IPR013986">
    <property type="entry name" value="DExx_box_DNA_helicase_dom_sf"/>
</dbReference>
<feature type="domain" description="RecC C-terminal" evidence="11">
    <location>
        <begin position="816"/>
        <end position="1076"/>
    </location>
</feature>
<dbReference type="SUPFAM" id="SSF52980">
    <property type="entry name" value="Restriction endonuclease-like"/>
    <property type="match status" value="1"/>
</dbReference>
<keyword evidence="2 10" id="KW-0547">Nucleotide-binding</keyword>
<keyword evidence="8 10" id="KW-0238">DNA-binding</keyword>
<keyword evidence="4 10" id="KW-0378">Hydrolase</keyword>
<evidence type="ECO:0000259" key="11">
    <source>
        <dbReference type="Pfam" id="PF17946"/>
    </source>
</evidence>
<proteinExistence type="inferred from homology"/>
<comment type="similarity">
    <text evidence="10">Belongs to the RecC family.</text>
</comment>
<dbReference type="HAMAP" id="MF_01486">
    <property type="entry name" value="RecC"/>
    <property type="match status" value="1"/>
</dbReference>
<comment type="function">
    <text evidence="10">A helicase/nuclease that prepares dsDNA breaks (DSB) for recombinational DNA repair. Binds to DSBs and unwinds DNA via a highly rapid and processive ATP-dependent bidirectional helicase activity. Unwinds dsDNA until it encounters a Chi (crossover hotspot instigator) sequence from the 3' direction. Cuts ssDNA a few nucleotides 3' to the Chi site. The properties and activities of the enzyme are changed at Chi. The Chi-altered holoenzyme produces a long 3'-ssDNA overhang and facilitates RecA-binding to the ssDNA for homologous DNA recombination and repair. Holoenzyme degrades any linearized DNA that is unable to undergo homologous recombination. In the holoenzyme this subunit recognizes the wild-type Chi sequence, and when added to isolated RecB increases its ATP-dependent helicase processivity.</text>
</comment>
<evidence type="ECO:0000256" key="1">
    <source>
        <dbReference type="ARBA" id="ARBA00022722"/>
    </source>
</evidence>